<feature type="compositionally biased region" description="Low complexity" evidence="1">
    <location>
        <begin position="77"/>
        <end position="87"/>
    </location>
</feature>
<accession>A0A5B7HTL3</accession>
<dbReference type="Proteomes" id="UP000324222">
    <property type="component" value="Unassembled WGS sequence"/>
</dbReference>
<evidence type="ECO:0000313" key="2">
    <source>
        <dbReference type="EMBL" id="MPC75820.1"/>
    </source>
</evidence>
<evidence type="ECO:0000313" key="3">
    <source>
        <dbReference type="Proteomes" id="UP000324222"/>
    </source>
</evidence>
<feature type="region of interest" description="Disordered" evidence="1">
    <location>
        <begin position="43"/>
        <end position="98"/>
    </location>
</feature>
<sequence>MPPETLPPTVTSLICAHTGTPPLPITSHFPIFSFKPGATPHLPLNMTFHTHTDTHNTTGTRQDRAEQGGAGQGMESAGQGRAEQGRAGQDRAEDKNGT</sequence>
<protein>
    <submittedName>
        <fullName evidence="2">Uncharacterized protein</fullName>
    </submittedName>
</protein>
<keyword evidence="3" id="KW-1185">Reference proteome</keyword>
<organism evidence="2 3">
    <name type="scientific">Portunus trituberculatus</name>
    <name type="common">Swimming crab</name>
    <name type="synonym">Neptunus trituberculatus</name>
    <dbReference type="NCBI Taxonomy" id="210409"/>
    <lineage>
        <taxon>Eukaryota</taxon>
        <taxon>Metazoa</taxon>
        <taxon>Ecdysozoa</taxon>
        <taxon>Arthropoda</taxon>
        <taxon>Crustacea</taxon>
        <taxon>Multicrustacea</taxon>
        <taxon>Malacostraca</taxon>
        <taxon>Eumalacostraca</taxon>
        <taxon>Eucarida</taxon>
        <taxon>Decapoda</taxon>
        <taxon>Pleocyemata</taxon>
        <taxon>Brachyura</taxon>
        <taxon>Eubrachyura</taxon>
        <taxon>Portunoidea</taxon>
        <taxon>Portunidae</taxon>
        <taxon>Portuninae</taxon>
        <taxon>Portunus</taxon>
    </lineage>
</organism>
<reference evidence="2 3" key="1">
    <citation type="submission" date="2019-05" db="EMBL/GenBank/DDBJ databases">
        <title>Another draft genome of Portunus trituberculatus and its Hox gene families provides insights of decapod evolution.</title>
        <authorList>
            <person name="Jeong J.-H."/>
            <person name="Song I."/>
            <person name="Kim S."/>
            <person name="Choi T."/>
            <person name="Kim D."/>
            <person name="Ryu S."/>
            <person name="Kim W."/>
        </authorList>
    </citation>
    <scope>NUCLEOTIDE SEQUENCE [LARGE SCALE GENOMIC DNA]</scope>
    <source>
        <tissue evidence="2">Muscle</tissue>
    </source>
</reference>
<proteinExistence type="predicted"/>
<gene>
    <name evidence="2" type="ORF">E2C01_070217</name>
</gene>
<comment type="caution">
    <text evidence="2">The sequence shown here is derived from an EMBL/GenBank/DDBJ whole genome shotgun (WGS) entry which is preliminary data.</text>
</comment>
<feature type="compositionally biased region" description="Basic and acidic residues" evidence="1">
    <location>
        <begin position="88"/>
        <end position="98"/>
    </location>
</feature>
<name>A0A5B7HTL3_PORTR</name>
<evidence type="ECO:0000256" key="1">
    <source>
        <dbReference type="SAM" id="MobiDB-lite"/>
    </source>
</evidence>
<dbReference type="EMBL" id="VSRR010041930">
    <property type="protein sequence ID" value="MPC75820.1"/>
    <property type="molecule type" value="Genomic_DNA"/>
</dbReference>
<dbReference type="AlphaFoldDB" id="A0A5B7HTL3"/>